<gene>
    <name evidence="2" type="ORF">S06H3_37117</name>
</gene>
<comment type="caution">
    <text evidence="2">The sequence shown here is derived from an EMBL/GenBank/DDBJ whole genome shotgun (WGS) entry which is preliminary data.</text>
</comment>
<organism evidence="2">
    <name type="scientific">marine sediment metagenome</name>
    <dbReference type="NCBI Taxonomy" id="412755"/>
    <lineage>
        <taxon>unclassified sequences</taxon>
        <taxon>metagenomes</taxon>
        <taxon>ecological metagenomes</taxon>
    </lineage>
</organism>
<sequence>MQYLPQIAFIILTAVAVYLFSKKAREIKRNILLGREEDLTDNRNLR</sequence>
<accession>X1MSP7</accession>
<reference evidence="2" key="1">
    <citation type="journal article" date="2014" name="Front. Microbiol.">
        <title>High frequency of phylogenetically diverse reductive dehalogenase-homologous genes in deep subseafloor sedimentary metagenomes.</title>
        <authorList>
            <person name="Kawai M."/>
            <person name="Futagami T."/>
            <person name="Toyoda A."/>
            <person name="Takaki Y."/>
            <person name="Nishi S."/>
            <person name="Hori S."/>
            <person name="Arai W."/>
            <person name="Tsubouchi T."/>
            <person name="Morono Y."/>
            <person name="Uchiyama I."/>
            <person name="Ito T."/>
            <person name="Fujiyama A."/>
            <person name="Inagaki F."/>
            <person name="Takami H."/>
        </authorList>
    </citation>
    <scope>NUCLEOTIDE SEQUENCE</scope>
    <source>
        <strain evidence="2">Expedition CK06-06</strain>
    </source>
</reference>
<name>X1MSP7_9ZZZZ</name>
<feature type="non-terminal residue" evidence="2">
    <location>
        <position position="46"/>
    </location>
</feature>
<keyword evidence="1" id="KW-0472">Membrane</keyword>
<evidence type="ECO:0000313" key="2">
    <source>
        <dbReference type="EMBL" id="GAI21011.1"/>
    </source>
</evidence>
<proteinExistence type="predicted"/>
<dbReference type="AlphaFoldDB" id="X1MSP7"/>
<protein>
    <submittedName>
        <fullName evidence="2">Uncharacterized protein</fullName>
    </submittedName>
</protein>
<evidence type="ECO:0000256" key="1">
    <source>
        <dbReference type="SAM" id="Phobius"/>
    </source>
</evidence>
<keyword evidence="1" id="KW-0812">Transmembrane</keyword>
<dbReference type="EMBL" id="BARV01022522">
    <property type="protein sequence ID" value="GAI21011.1"/>
    <property type="molecule type" value="Genomic_DNA"/>
</dbReference>
<keyword evidence="1" id="KW-1133">Transmembrane helix</keyword>
<feature type="transmembrane region" description="Helical" evidence="1">
    <location>
        <begin position="6"/>
        <end position="21"/>
    </location>
</feature>